<evidence type="ECO:0000313" key="5">
    <source>
        <dbReference type="Proteomes" id="UP001596432"/>
    </source>
</evidence>
<dbReference type="Gene3D" id="3.40.190.10">
    <property type="entry name" value="Periplasmic binding protein-like II"/>
    <property type="match status" value="2"/>
</dbReference>
<dbReference type="InterPro" id="IPR024370">
    <property type="entry name" value="PBP_domain"/>
</dbReference>
<comment type="caution">
    <text evidence="4">The sequence shown here is derived from an EMBL/GenBank/DDBJ whole genome shotgun (WGS) entry which is preliminary data.</text>
</comment>
<dbReference type="PANTHER" id="PTHR30570">
    <property type="entry name" value="PERIPLASMIC PHOSPHATE BINDING COMPONENT OF PHOSPHATE ABC TRANSPORTER"/>
    <property type="match status" value="1"/>
</dbReference>
<dbReference type="Pfam" id="PF12849">
    <property type="entry name" value="PBP_like_2"/>
    <property type="match status" value="1"/>
</dbReference>
<name>A0ABD5Y431_9EURY</name>
<dbReference type="InterPro" id="IPR006311">
    <property type="entry name" value="TAT_signal"/>
</dbReference>
<evidence type="ECO:0000259" key="3">
    <source>
        <dbReference type="Pfam" id="PF12849"/>
    </source>
</evidence>
<feature type="compositionally biased region" description="Basic and acidic residues" evidence="2">
    <location>
        <begin position="344"/>
        <end position="361"/>
    </location>
</feature>
<dbReference type="GeneID" id="78819415"/>
<sequence length="361" mass="38774">MRETPVTRRQLLAGAAGITASLGGCISTSPRPPGQAAAGGGGGGSSGLELLKAGGSSTLFPIVQTAASYWASNYKPTDMEYWGPSQYGIETDKRLSDYWGSKYGFEADGDVSPPFEVRVGLSHSGTGLEKLRNQQIDIGNSSAPVAAEFPEASEEELSGFTNHVVAVDAQPIIVSKEIYEAGVTKLTAEQVRGIYTGEITNWSQIDSYDGPEKEIQAVGRSEGSGTDTAFRTNMLGDPNASMEGVDARKGQNQQVKTTVSNSNNAIAYMALAFVDESVPAIELEFDGKTYTPGENLSDPSYPLARDLHCYTWEGTSKKEAAFLRMILSDFGQTNFVEPEGYSKLTDERQQTEIEKLAERDA</sequence>
<dbReference type="PANTHER" id="PTHR30570:SF1">
    <property type="entry name" value="PHOSPHATE-BINDING PROTEIN PSTS"/>
    <property type="match status" value="1"/>
</dbReference>
<feature type="region of interest" description="Disordered" evidence="2">
    <location>
        <begin position="341"/>
        <end position="361"/>
    </location>
</feature>
<dbReference type="Proteomes" id="UP001596432">
    <property type="component" value="Unassembled WGS sequence"/>
</dbReference>
<dbReference type="InterPro" id="IPR050811">
    <property type="entry name" value="Phosphate_ABC_transporter"/>
</dbReference>
<dbReference type="CDD" id="cd13566">
    <property type="entry name" value="PBP2_phosphate"/>
    <property type="match status" value="1"/>
</dbReference>
<evidence type="ECO:0000256" key="1">
    <source>
        <dbReference type="ARBA" id="ARBA00022729"/>
    </source>
</evidence>
<dbReference type="AlphaFoldDB" id="A0ABD5Y431"/>
<evidence type="ECO:0000256" key="2">
    <source>
        <dbReference type="SAM" id="MobiDB-lite"/>
    </source>
</evidence>
<dbReference type="EMBL" id="JBHTAS010000001">
    <property type="protein sequence ID" value="MFC7139164.1"/>
    <property type="molecule type" value="Genomic_DNA"/>
</dbReference>
<proteinExistence type="predicted"/>
<gene>
    <name evidence="4" type="ORF">ACFQMA_04840</name>
</gene>
<dbReference type="PROSITE" id="PS51318">
    <property type="entry name" value="TAT"/>
    <property type="match status" value="1"/>
</dbReference>
<feature type="region of interest" description="Disordered" evidence="2">
    <location>
        <begin position="24"/>
        <end position="44"/>
    </location>
</feature>
<dbReference type="SUPFAM" id="SSF53850">
    <property type="entry name" value="Periplasmic binding protein-like II"/>
    <property type="match status" value="1"/>
</dbReference>
<evidence type="ECO:0000313" key="4">
    <source>
        <dbReference type="EMBL" id="MFC7139164.1"/>
    </source>
</evidence>
<keyword evidence="1" id="KW-0732">Signal</keyword>
<reference evidence="4 5" key="1">
    <citation type="journal article" date="2019" name="Int. J. Syst. Evol. Microbiol.">
        <title>The Global Catalogue of Microorganisms (GCM) 10K type strain sequencing project: providing services to taxonomists for standard genome sequencing and annotation.</title>
        <authorList>
            <consortium name="The Broad Institute Genomics Platform"/>
            <consortium name="The Broad Institute Genome Sequencing Center for Infectious Disease"/>
            <person name="Wu L."/>
            <person name="Ma J."/>
        </authorList>
    </citation>
    <scope>NUCLEOTIDE SEQUENCE [LARGE SCALE GENOMIC DNA]</scope>
    <source>
        <strain evidence="4 5">XZYJT29</strain>
    </source>
</reference>
<feature type="domain" description="PBP" evidence="3">
    <location>
        <begin position="112"/>
        <end position="329"/>
    </location>
</feature>
<organism evidence="4 5">
    <name type="scientific">Halosimplex aquaticum</name>
    <dbReference type="NCBI Taxonomy" id="3026162"/>
    <lineage>
        <taxon>Archaea</taxon>
        <taxon>Methanobacteriati</taxon>
        <taxon>Methanobacteriota</taxon>
        <taxon>Stenosarchaea group</taxon>
        <taxon>Halobacteria</taxon>
        <taxon>Halobacteriales</taxon>
        <taxon>Haloarculaceae</taxon>
        <taxon>Halosimplex</taxon>
    </lineage>
</organism>
<dbReference type="RefSeq" id="WP_274324762.1">
    <property type="nucleotide sequence ID" value="NZ_CP118158.1"/>
</dbReference>
<keyword evidence="5" id="KW-1185">Reference proteome</keyword>
<accession>A0ABD5Y431</accession>
<protein>
    <submittedName>
        <fullName evidence="4">PstS family phosphate ABC transporter substrate-binding protein</fullName>
    </submittedName>
</protein>
<dbReference type="PROSITE" id="PS51257">
    <property type="entry name" value="PROKAR_LIPOPROTEIN"/>
    <property type="match status" value="1"/>
</dbReference>